<feature type="DNA-binding region" description="H-T-H motif" evidence="2">
    <location>
        <begin position="28"/>
        <end position="47"/>
    </location>
</feature>
<dbReference type="HOGENOM" id="CLU_069356_29_2_9"/>
<dbReference type="SUPFAM" id="SSF46689">
    <property type="entry name" value="Homeodomain-like"/>
    <property type="match status" value="1"/>
</dbReference>
<comment type="caution">
    <text evidence="4">The sequence shown here is derived from an EMBL/GenBank/DDBJ whole genome shotgun (WGS) entry which is preliminary data.</text>
</comment>
<dbReference type="STRING" id="100884.GCA_000269565_03310"/>
<dbReference type="Pfam" id="PF00440">
    <property type="entry name" value="TetR_N"/>
    <property type="match status" value="1"/>
</dbReference>
<dbReference type="InterPro" id="IPR049149">
    <property type="entry name" value="TetR/AcrR_C"/>
</dbReference>
<name>E7G9M4_9FIRM</name>
<evidence type="ECO:0000259" key="3">
    <source>
        <dbReference type="PROSITE" id="PS50977"/>
    </source>
</evidence>
<evidence type="ECO:0000313" key="4">
    <source>
        <dbReference type="EMBL" id="EFW05318.1"/>
    </source>
</evidence>
<gene>
    <name evidence="4" type="ORF">HMPREF9488_01463</name>
</gene>
<dbReference type="InterPro" id="IPR001647">
    <property type="entry name" value="HTH_TetR"/>
</dbReference>
<dbReference type="PANTHER" id="PTHR43479">
    <property type="entry name" value="ACREF/ENVCD OPERON REPRESSOR-RELATED"/>
    <property type="match status" value="1"/>
</dbReference>
<keyword evidence="1 2" id="KW-0238">DNA-binding</keyword>
<dbReference type="InterPro" id="IPR009057">
    <property type="entry name" value="Homeodomain-like_sf"/>
</dbReference>
<proteinExistence type="predicted"/>
<dbReference type="Proteomes" id="UP000003157">
    <property type="component" value="Unassembled WGS sequence"/>
</dbReference>
<protein>
    <recommendedName>
        <fullName evidence="3">HTH tetR-type domain-containing protein</fullName>
    </recommendedName>
</protein>
<reference evidence="4 5" key="1">
    <citation type="submission" date="2010-12" db="EMBL/GenBank/DDBJ databases">
        <title>The Genome Sequence of Coprobacillus sp. strain 29_1.</title>
        <authorList>
            <consortium name="The Broad Institute Genome Sequencing Platform"/>
            <person name="Earl A."/>
            <person name="Ward D."/>
            <person name="Feldgarden M."/>
            <person name="Gevers D."/>
            <person name="Daigneault M."/>
            <person name="Sibley C.D."/>
            <person name="White A."/>
            <person name="Strauss J."/>
            <person name="Allen-Vercoe E."/>
            <person name="Young S.K."/>
            <person name="Zeng Q."/>
            <person name="Gargeya S."/>
            <person name="Fitzgerald M."/>
            <person name="Haas B."/>
            <person name="Abouelleil A."/>
            <person name="Alvarado L."/>
            <person name="Arachchi H.M."/>
            <person name="Berlin A."/>
            <person name="Brown A."/>
            <person name="Chapman S.B."/>
            <person name="Chen Z."/>
            <person name="Dunbar C."/>
            <person name="Freedman E."/>
            <person name="Gearin G."/>
            <person name="Gellesch M."/>
            <person name="Goldberg J."/>
            <person name="Griggs A."/>
            <person name="Gujja S."/>
            <person name="Heilman E."/>
            <person name="Heiman D."/>
            <person name="Howarth C."/>
            <person name="Larson L."/>
            <person name="Lui A."/>
            <person name="MacDonald P.J.P."/>
            <person name="Mehta T."/>
            <person name="Montmayeur A."/>
            <person name="Murphy C."/>
            <person name="Neiman D."/>
            <person name="Pearson M."/>
            <person name="Priest M."/>
            <person name="Roberts A."/>
            <person name="Saif S."/>
            <person name="Shea T."/>
            <person name="Shenoy N."/>
            <person name="Sisk P."/>
            <person name="Stolte C."/>
            <person name="Sykes S."/>
            <person name="White J."/>
            <person name="Yandava C."/>
            <person name="Nusbaum C."/>
            <person name="Birren B."/>
        </authorList>
    </citation>
    <scope>NUCLEOTIDE SEQUENCE [LARGE SCALE GENOMIC DNA]</scope>
    <source>
        <strain evidence="4 5">29_1</strain>
    </source>
</reference>
<dbReference type="AlphaFoldDB" id="E7G9M4"/>
<dbReference type="eggNOG" id="COG1309">
    <property type="taxonomic scope" value="Bacteria"/>
</dbReference>
<evidence type="ECO:0000313" key="5">
    <source>
        <dbReference type="Proteomes" id="UP000003157"/>
    </source>
</evidence>
<dbReference type="Gene3D" id="1.10.357.10">
    <property type="entry name" value="Tetracycline Repressor, domain 2"/>
    <property type="match status" value="1"/>
</dbReference>
<dbReference type="PROSITE" id="PS50977">
    <property type="entry name" value="HTH_TETR_2"/>
    <property type="match status" value="1"/>
</dbReference>
<dbReference type="EMBL" id="ADKX01000026">
    <property type="protein sequence ID" value="EFW05318.1"/>
    <property type="molecule type" value="Genomic_DNA"/>
</dbReference>
<evidence type="ECO:0000256" key="1">
    <source>
        <dbReference type="ARBA" id="ARBA00023125"/>
    </source>
</evidence>
<sequence>MVKNMNKRDLILDSLEDLLTEEKGASCSVREIAQKAGIAKGGIYYYFQSKEEIFDALVERTYHSIILQCQELLNQSQDNAIQKLNLLYTYYRTSFVSSQLDEYLHQPQNAYIHQKSLAKILLSLSPIVSQIIKEGIQEGLLHCDFPDEISQIILSIFCFLLDPGIFTWSPLQVQNQLKMLATLIENGLHIPEKSLSFFYQTNF</sequence>
<dbReference type="GO" id="GO:0003677">
    <property type="term" value="F:DNA binding"/>
    <property type="evidence" value="ECO:0007669"/>
    <property type="project" value="UniProtKB-UniRule"/>
</dbReference>
<dbReference type="InterPro" id="IPR050624">
    <property type="entry name" value="HTH-type_Tx_Regulator"/>
</dbReference>
<evidence type="ECO:0000256" key="2">
    <source>
        <dbReference type="PROSITE-ProRule" id="PRU00335"/>
    </source>
</evidence>
<organism evidence="4 5">
    <name type="scientific">Coprobacillus cateniformis</name>
    <dbReference type="NCBI Taxonomy" id="100884"/>
    <lineage>
        <taxon>Bacteria</taxon>
        <taxon>Bacillati</taxon>
        <taxon>Bacillota</taxon>
        <taxon>Erysipelotrichia</taxon>
        <taxon>Erysipelotrichales</taxon>
        <taxon>Coprobacillaceae</taxon>
        <taxon>Coprobacillus</taxon>
    </lineage>
</organism>
<dbReference type="PRINTS" id="PR00455">
    <property type="entry name" value="HTHTETR"/>
</dbReference>
<feature type="domain" description="HTH tetR-type" evidence="3">
    <location>
        <begin position="5"/>
        <end position="65"/>
    </location>
</feature>
<accession>E7G9M4</accession>
<dbReference type="Pfam" id="PF21303">
    <property type="entry name" value="TetR_C_39"/>
    <property type="match status" value="1"/>
</dbReference>
<keyword evidence="5" id="KW-1185">Reference proteome</keyword>
<dbReference type="PANTHER" id="PTHR43479:SF11">
    <property type="entry name" value="ACREF_ENVCD OPERON REPRESSOR-RELATED"/>
    <property type="match status" value="1"/>
</dbReference>